<gene>
    <name evidence="2" type="ORF">J2S10_002761</name>
</gene>
<protein>
    <submittedName>
        <fullName evidence="2">Purine-binding chemotaxis protein CheW</fullName>
    </submittedName>
</protein>
<dbReference type="Pfam" id="PF01584">
    <property type="entry name" value="CheW"/>
    <property type="match status" value="1"/>
</dbReference>
<dbReference type="RefSeq" id="WP_307408632.1">
    <property type="nucleotide sequence ID" value="NZ_JAUSTW010000004.1"/>
</dbReference>
<dbReference type="Gene3D" id="2.40.50.180">
    <property type="entry name" value="CheA-289, Domain 4"/>
    <property type="match status" value="1"/>
</dbReference>
<dbReference type="EMBL" id="JAUSTW010000004">
    <property type="protein sequence ID" value="MDQ0199579.1"/>
    <property type="molecule type" value="Genomic_DNA"/>
</dbReference>
<dbReference type="Proteomes" id="UP001224122">
    <property type="component" value="Unassembled WGS sequence"/>
</dbReference>
<dbReference type="InterPro" id="IPR036061">
    <property type="entry name" value="CheW-like_dom_sf"/>
</dbReference>
<evidence type="ECO:0000259" key="1">
    <source>
        <dbReference type="PROSITE" id="PS50851"/>
    </source>
</evidence>
<reference evidence="2 3" key="1">
    <citation type="submission" date="2023-07" db="EMBL/GenBank/DDBJ databases">
        <title>Genomic Encyclopedia of Type Strains, Phase IV (KMG-IV): sequencing the most valuable type-strain genomes for metagenomic binning, comparative biology and taxonomic classification.</title>
        <authorList>
            <person name="Goeker M."/>
        </authorList>
    </citation>
    <scope>NUCLEOTIDE SEQUENCE [LARGE SCALE GENOMIC DNA]</scope>
    <source>
        <strain evidence="2 3">DSM 27594</strain>
    </source>
</reference>
<sequence>MELFKIVAFKLGEEEYGLEIEYVKSIERIHQVTRVPNAPEYVKGVINLRGNVTPIIDLRSMLSQGEANYTENSRVIITKFDDIELGLIVDQTSNVIDIDPQDIEAPSAGGIDSNYIGGIAKVQGRLISLIKLAELVGVTSN</sequence>
<dbReference type="Gene3D" id="2.30.30.40">
    <property type="entry name" value="SH3 Domains"/>
    <property type="match status" value="1"/>
</dbReference>
<dbReference type="PROSITE" id="PS50851">
    <property type="entry name" value="CHEW"/>
    <property type="match status" value="1"/>
</dbReference>
<feature type="domain" description="CheW-like" evidence="1">
    <location>
        <begin position="3"/>
        <end position="141"/>
    </location>
</feature>
<proteinExistence type="predicted"/>
<dbReference type="SMART" id="SM00260">
    <property type="entry name" value="CheW"/>
    <property type="match status" value="1"/>
</dbReference>
<dbReference type="PANTHER" id="PTHR22617:SF23">
    <property type="entry name" value="CHEMOTAXIS PROTEIN CHEW"/>
    <property type="match status" value="1"/>
</dbReference>
<dbReference type="PANTHER" id="PTHR22617">
    <property type="entry name" value="CHEMOTAXIS SENSOR HISTIDINE KINASE-RELATED"/>
    <property type="match status" value="1"/>
</dbReference>
<accession>A0ABT9XVI1</accession>
<name>A0ABT9XVI1_9BACI</name>
<dbReference type="InterPro" id="IPR039315">
    <property type="entry name" value="CheW"/>
</dbReference>
<dbReference type="SUPFAM" id="SSF50341">
    <property type="entry name" value="CheW-like"/>
    <property type="match status" value="1"/>
</dbReference>
<comment type="caution">
    <text evidence="2">The sequence shown here is derived from an EMBL/GenBank/DDBJ whole genome shotgun (WGS) entry which is preliminary data.</text>
</comment>
<keyword evidence="3" id="KW-1185">Reference proteome</keyword>
<evidence type="ECO:0000313" key="3">
    <source>
        <dbReference type="Proteomes" id="UP001224122"/>
    </source>
</evidence>
<organism evidence="2 3">
    <name type="scientific">Neobacillus ginsengisoli</name>
    <dbReference type="NCBI Taxonomy" id="904295"/>
    <lineage>
        <taxon>Bacteria</taxon>
        <taxon>Bacillati</taxon>
        <taxon>Bacillota</taxon>
        <taxon>Bacilli</taxon>
        <taxon>Bacillales</taxon>
        <taxon>Bacillaceae</taxon>
        <taxon>Neobacillus</taxon>
    </lineage>
</organism>
<evidence type="ECO:0000313" key="2">
    <source>
        <dbReference type="EMBL" id="MDQ0199579.1"/>
    </source>
</evidence>
<dbReference type="InterPro" id="IPR002545">
    <property type="entry name" value="CheW-lke_dom"/>
</dbReference>